<feature type="transmembrane region" description="Helical" evidence="2">
    <location>
        <begin position="62"/>
        <end position="81"/>
    </location>
</feature>
<comment type="caution">
    <text evidence="3">The sequence shown here is derived from an EMBL/GenBank/DDBJ whole genome shotgun (WGS) entry which is preliminary data.</text>
</comment>
<keyword evidence="2" id="KW-0472">Membrane</keyword>
<keyword evidence="2" id="KW-1133">Transmembrane helix</keyword>
<feature type="region of interest" description="Disordered" evidence="1">
    <location>
        <begin position="242"/>
        <end position="297"/>
    </location>
</feature>
<gene>
    <name evidence="3" type="ORF">GGI15_002429</name>
</gene>
<keyword evidence="2" id="KW-0812">Transmembrane</keyword>
<reference evidence="3" key="1">
    <citation type="submission" date="2022-07" db="EMBL/GenBank/DDBJ databases">
        <title>Phylogenomic reconstructions and comparative analyses of Kickxellomycotina fungi.</title>
        <authorList>
            <person name="Reynolds N.K."/>
            <person name="Stajich J.E."/>
            <person name="Barry K."/>
            <person name="Grigoriev I.V."/>
            <person name="Crous P."/>
            <person name="Smith M.E."/>
        </authorList>
    </citation>
    <scope>NUCLEOTIDE SEQUENCE</scope>
    <source>
        <strain evidence="3">BCRC 34489</strain>
    </source>
</reference>
<evidence type="ECO:0000256" key="2">
    <source>
        <dbReference type="SAM" id="Phobius"/>
    </source>
</evidence>
<accession>A0A9W8HF76</accession>
<sequence length="297" mass="32603">MPHPFTVLNNQSLKSHLNDQERQALDRARTRFRIFSYVGGVAGAGLGYYLTRRNKSLAMRGLMIFFNGAFLSSVCSGYSSISSMRELSDPQRYPHINAAMRDIRDEILRSRGVDPQHPELGRSGTVPHKPDFKHLPPSTVGNEEPAGANEFYTDTGLQNGEAYAQDVQQGFGNPGLQGIARDGNIGGRGMNGGNQDSAWDAIRKANSDPKNAWDRVRAQNARQQAQPHDNTARQYEDAWNQIGHSNAGDGFGSSIGNDDRLSGSMLSSDDFPRSREDFERASRVSGDRYSSGSAFSA</sequence>
<feature type="transmembrane region" description="Helical" evidence="2">
    <location>
        <begin position="34"/>
        <end position="50"/>
    </location>
</feature>
<protein>
    <submittedName>
        <fullName evidence="3">Uncharacterized protein</fullName>
    </submittedName>
</protein>
<dbReference type="AlphaFoldDB" id="A0A9W8HF76"/>
<evidence type="ECO:0000313" key="4">
    <source>
        <dbReference type="Proteomes" id="UP001140172"/>
    </source>
</evidence>
<dbReference type="EMBL" id="JANBUM010000128">
    <property type="protein sequence ID" value="KAJ2783910.1"/>
    <property type="molecule type" value="Genomic_DNA"/>
</dbReference>
<feature type="region of interest" description="Disordered" evidence="1">
    <location>
        <begin position="112"/>
        <end position="153"/>
    </location>
</feature>
<proteinExistence type="predicted"/>
<feature type="compositionally biased region" description="Basic and acidic residues" evidence="1">
    <location>
        <begin position="270"/>
        <end position="286"/>
    </location>
</feature>
<dbReference type="Proteomes" id="UP001140172">
    <property type="component" value="Unassembled WGS sequence"/>
</dbReference>
<evidence type="ECO:0000256" key="1">
    <source>
        <dbReference type="SAM" id="MobiDB-lite"/>
    </source>
</evidence>
<evidence type="ECO:0000313" key="3">
    <source>
        <dbReference type="EMBL" id="KAJ2783910.1"/>
    </source>
</evidence>
<name>A0A9W8HF76_9FUNG</name>
<keyword evidence="4" id="KW-1185">Reference proteome</keyword>
<feature type="compositionally biased region" description="Polar residues" evidence="1">
    <location>
        <begin position="288"/>
        <end position="297"/>
    </location>
</feature>
<organism evidence="3 4">
    <name type="scientific">Coemansia interrupta</name>
    <dbReference type="NCBI Taxonomy" id="1126814"/>
    <lineage>
        <taxon>Eukaryota</taxon>
        <taxon>Fungi</taxon>
        <taxon>Fungi incertae sedis</taxon>
        <taxon>Zoopagomycota</taxon>
        <taxon>Kickxellomycotina</taxon>
        <taxon>Kickxellomycetes</taxon>
        <taxon>Kickxellales</taxon>
        <taxon>Kickxellaceae</taxon>
        <taxon>Coemansia</taxon>
    </lineage>
</organism>
<dbReference type="OrthoDB" id="5550032at2759"/>